<evidence type="ECO:0000256" key="1">
    <source>
        <dbReference type="SAM" id="MobiDB-lite"/>
    </source>
</evidence>
<gene>
    <name evidence="2" type="ORF">GOB84_13125</name>
</gene>
<evidence type="ECO:0000313" key="3">
    <source>
        <dbReference type="Proteomes" id="UP000615326"/>
    </source>
</evidence>
<dbReference type="RefSeq" id="WP_173578005.1">
    <property type="nucleotide sequence ID" value="NZ_WOSW01000029.1"/>
</dbReference>
<dbReference type="Proteomes" id="UP000615326">
    <property type="component" value="Unassembled WGS sequence"/>
</dbReference>
<accession>A0ABX0KEB6</accession>
<keyword evidence="3" id="KW-1185">Reference proteome</keyword>
<sequence>MTNSIDPKFFQILPTRSLSSGPATQAEPSRIRSRNRKAPLPGKASASAWNVLKTRIQALRPDFSNARTDALSASLQSTLEHLLAENWQLAQRVITDAAGDALAIAIVGSLSESASVVTRLMAEIDDATLSDELLHRKDNATVSAAPAMACSQAMAATLSTREITRIEPALDEMERQPERPAALDYACTVTVKALVRERCASLVPPVRMKIEKELSFEFSAASEVTSAPPRDTATLPAAPDNNVEAAKRALQDNDVDALIDVLARLPGCAPQLAREAVNGRNARAITALGWKLGLPASLTSAIQIHLALIPPSRAILPLADGDYALTPREMNWQLDFLRDRCGAMAA</sequence>
<evidence type="ECO:0000313" key="2">
    <source>
        <dbReference type="EMBL" id="NHO33486.1"/>
    </source>
</evidence>
<proteinExistence type="predicted"/>
<dbReference type="EMBL" id="WOSW01000029">
    <property type="protein sequence ID" value="NHO33486.1"/>
    <property type="molecule type" value="Genomic_DNA"/>
</dbReference>
<organism evidence="2 3">
    <name type="scientific">Acetobacter fallax</name>
    <dbReference type="NCBI Taxonomy" id="1737473"/>
    <lineage>
        <taxon>Bacteria</taxon>
        <taxon>Pseudomonadati</taxon>
        <taxon>Pseudomonadota</taxon>
        <taxon>Alphaproteobacteria</taxon>
        <taxon>Acetobacterales</taxon>
        <taxon>Acetobacteraceae</taxon>
        <taxon>Acetobacter</taxon>
    </lineage>
</organism>
<feature type="compositionally biased region" description="Polar residues" evidence="1">
    <location>
        <begin position="18"/>
        <end position="27"/>
    </location>
</feature>
<reference evidence="2 3" key="1">
    <citation type="journal article" date="2020" name="Int. J. Syst. Evol. Microbiol.">
        <title>Novel acetic acid bacteria from cider fermentations: Acetobacter conturbans sp. nov. and Acetobacter fallax sp. nov.</title>
        <authorList>
            <person name="Sombolestani A.S."/>
            <person name="Cleenwerck I."/>
            <person name="Cnockaert M."/>
            <person name="Borremans W."/>
            <person name="Wieme A.D."/>
            <person name="De Vuyst L."/>
            <person name="Vandamme P."/>
        </authorList>
    </citation>
    <scope>NUCLEOTIDE SEQUENCE [LARGE SCALE GENOMIC DNA]</scope>
    <source>
        <strain evidence="2 3">LMG 1637</strain>
    </source>
</reference>
<name>A0ABX0KEB6_9PROT</name>
<protein>
    <recommendedName>
        <fullName evidence="4">DUF222 domain-containing protein</fullName>
    </recommendedName>
</protein>
<evidence type="ECO:0008006" key="4">
    <source>
        <dbReference type="Google" id="ProtNLM"/>
    </source>
</evidence>
<feature type="region of interest" description="Disordered" evidence="1">
    <location>
        <begin position="18"/>
        <end position="44"/>
    </location>
</feature>
<comment type="caution">
    <text evidence="2">The sequence shown here is derived from an EMBL/GenBank/DDBJ whole genome shotgun (WGS) entry which is preliminary data.</text>
</comment>